<gene>
    <name evidence="14" type="ORF">CLAC_10955</name>
</gene>
<evidence type="ECO:0000256" key="7">
    <source>
        <dbReference type="RuleBase" id="RU000320"/>
    </source>
</evidence>
<feature type="transmembrane region" description="Helical" evidence="9">
    <location>
        <begin position="519"/>
        <end position="538"/>
    </location>
</feature>
<feature type="transmembrane region" description="Helical" evidence="9">
    <location>
        <begin position="306"/>
        <end position="325"/>
    </location>
</feature>
<name>A0A0K2H229_9CORY</name>
<reference evidence="14 15" key="1">
    <citation type="submission" date="2013-10" db="EMBL/GenBank/DDBJ databases">
        <title>Complete genome sequence of Corynebacterium lactis DSM 45799(T), isolated from raw cow milk.</title>
        <authorList>
            <person name="Ruckert C."/>
            <person name="Albersmeier A."/>
            <person name="Lipski A."/>
            <person name="Kalinowski J."/>
        </authorList>
    </citation>
    <scope>NUCLEOTIDE SEQUENCE [LARGE SCALE GENOMIC DNA]</scope>
    <source>
        <strain evidence="14 15">RW2-5</strain>
    </source>
</reference>
<evidence type="ECO:0000259" key="12">
    <source>
        <dbReference type="Pfam" id="PF13244"/>
    </source>
</evidence>
<feature type="transmembrane region" description="Helical" evidence="9">
    <location>
        <begin position="764"/>
        <end position="786"/>
    </location>
</feature>
<dbReference type="PANTHER" id="PTHR43373:SF1">
    <property type="entry name" value="NA(+)_H(+) ANTIPORTER SUBUNIT A"/>
    <property type="match status" value="1"/>
</dbReference>
<feature type="transmembrane region" description="Helical" evidence="9">
    <location>
        <begin position="331"/>
        <end position="355"/>
    </location>
</feature>
<dbReference type="Gene3D" id="1.20.120.1200">
    <property type="entry name" value="NADH-ubiquinone/plastoquinone oxidoreductase chain 6, subunit NuoJ"/>
    <property type="match status" value="1"/>
</dbReference>
<feature type="transmembrane region" description="Helical" evidence="9">
    <location>
        <begin position="667"/>
        <end position="685"/>
    </location>
</feature>
<feature type="transmembrane region" description="Helical" evidence="9">
    <location>
        <begin position="820"/>
        <end position="842"/>
    </location>
</feature>
<dbReference type="Pfam" id="PF20501">
    <property type="entry name" value="MbhE"/>
    <property type="match status" value="1"/>
</dbReference>
<evidence type="ECO:0000259" key="11">
    <source>
        <dbReference type="Pfam" id="PF04039"/>
    </source>
</evidence>
<feature type="transmembrane region" description="Helical" evidence="9">
    <location>
        <begin position="641"/>
        <end position="661"/>
    </location>
</feature>
<keyword evidence="5 9" id="KW-1133">Transmembrane helix</keyword>
<keyword evidence="6 9" id="KW-0472">Membrane</keyword>
<dbReference type="OrthoDB" id="9811798at2"/>
<dbReference type="InterPro" id="IPR042106">
    <property type="entry name" value="Nuo/plastoQ_OxRdtase_6_NuoJ"/>
</dbReference>
<evidence type="ECO:0000313" key="14">
    <source>
        <dbReference type="EMBL" id="ALA68105.1"/>
    </source>
</evidence>
<evidence type="ECO:0000259" key="10">
    <source>
        <dbReference type="Pfam" id="PF00361"/>
    </source>
</evidence>
<dbReference type="Proteomes" id="UP000058446">
    <property type="component" value="Chromosome"/>
</dbReference>
<dbReference type="KEGG" id="clw:CLAC_10955"/>
<evidence type="ECO:0000256" key="8">
    <source>
        <dbReference type="SAM" id="MobiDB-lite"/>
    </source>
</evidence>
<feature type="transmembrane region" description="Helical" evidence="9">
    <location>
        <begin position="210"/>
        <end position="228"/>
    </location>
</feature>
<feature type="transmembrane region" description="Helical" evidence="9">
    <location>
        <begin position="848"/>
        <end position="868"/>
    </location>
</feature>
<comment type="subcellular location">
    <subcellularLocation>
        <location evidence="1">Cell membrane</location>
        <topology evidence="1">Multi-pass membrane protein</topology>
    </subcellularLocation>
    <subcellularLocation>
        <location evidence="7">Membrane</location>
        <topology evidence="7">Multi-pass membrane protein</topology>
    </subcellularLocation>
</comment>
<dbReference type="Pfam" id="PF00361">
    <property type="entry name" value="Proton_antipo_M"/>
    <property type="match status" value="1"/>
</dbReference>
<dbReference type="NCBIfam" id="NF009284">
    <property type="entry name" value="PRK12644.1"/>
    <property type="match status" value="1"/>
</dbReference>
<dbReference type="InterPro" id="IPR007182">
    <property type="entry name" value="MnhB"/>
</dbReference>
<feature type="region of interest" description="Disordered" evidence="8">
    <location>
        <begin position="980"/>
        <end position="1010"/>
    </location>
</feature>
<feature type="transmembrane region" description="Helical" evidence="9">
    <location>
        <begin position="705"/>
        <end position="723"/>
    </location>
</feature>
<feature type="transmembrane region" description="Helical" evidence="9">
    <location>
        <begin position="376"/>
        <end position="398"/>
    </location>
</feature>
<feature type="transmembrane region" description="Helical" evidence="9">
    <location>
        <begin position="81"/>
        <end position="102"/>
    </location>
</feature>
<feature type="domain" description="MrpA C-terminal/MbhE" evidence="13">
    <location>
        <begin position="704"/>
        <end position="780"/>
    </location>
</feature>
<dbReference type="GO" id="GO:0005886">
    <property type="term" value="C:plasma membrane"/>
    <property type="evidence" value="ECO:0007669"/>
    <property type="project" value="UniProtKB-SubCell"/>
</dbReference>
<evidence type="ECO:0000256" key="1">
    <source>
        <dbReference type="ARBA" id="ARBA00004651"/>
    </source>
</evidence>
<feature type="domain" description="NADH:quinone oxidoreductase/Mrp antiporter transmembrane" evidence="10">
    <location>
        <begin position="132"/>
        <end position="422"/>
    </location>
</feature>
<evidence type="ECO:0000256" key="2">
    <source>
        <dbReference type="ARBA" id="ARBA00022448"/>
    </source>
</evidence>
<dbReference type="RefSeq" id="WP_082313371.1">
    <property type="nucleotide sequence ID" value="NZ_CP006841.1"/>
</dbReference>
<evidence type="ECO:0000259" key="13">
    <source>
        <dbReference type="Pfam" id="PF20501"/>
    </source>
</evidence>
<feature type="transmembrane region" description="Helical" evidence="9">
    <location>
        <begin position="471"/>
        <end position="492"/>
    </location>
</feature>
<feature type="transmembrane region" description="Helical" evidence="9">
    <location>
        <begin position="617"/>
        <end position="634"/>
    </location>
</feature>
<proteinExistence type="predicted"/>
<feature type="transmembrane region" description="Helical" evidence="9">
    <location>
        <begin position="279"/>
        <end position="299"/>
    </location>
</feature>
<keyword evidence="15" id="KW-1185">Reference proteome</keyword>
<keyword evidence="2" id="KW-0813">Transport</keyword>
<evidence type="ECO:0000313" key="15">
    <source>
        <dbReference type="Proteomes" id="UP000058446"/>
    </source>
</evidence>
<feature type="transmembrane region" description="Helical" evidence="9">
    <location>
        <begin position="925"/>
        <end position="947"/>
    </location>
</feature>
<dbReference type="STRING" id="1408189.CLAC_10955"/>
<feature type="transmembrane region" description="Helical" evidence="9">
    <location>
        <begin position="114"/>
        <end position="130"/>
    </location>
</feature>
<feature type="transmembrane region" description="Helical" evidence="9">
    <location>
        <begin position="136"/>
        <end position="157"/>
    </location>
</feature>
<organism evidence="14 15">
    <name type="scientific">Corynebacterium lactis RW2-5</name>
    <dbReference type="NCBI Taxonomy" id="1408189"/>
    <lineage>
        <taxon>Bacteria</taxon>
        <taxon>Bacillati</taxon>
        <taxon>Actinomycetota</taxon>
        <taxon>Actinomycetes</taxon>
        <taxon>Mycobacteriales</taxon>
        <taxon>Corynebacteriaceae</taxon>
        <taxon>Corynebacterium</taxon>
    </lineage>
</organism>
<feature type="transmembrane region" description="Helical" evidence="9">
    <location>
        <begin position="588"/>
        <end position="605"/>
    </location>
</feature>
<feature type="domain" description="MrpA C-terminal/MbhD" evidence="12">
    <location>
        <begin position="625"/>
        <end position="689"/>
    </location>
</feature>
<keyword evidence="4 7" id="KW-0812">Transmembrane</keyword>
<feature type="transmembrane region" description="Helical" evidence="9">
    <location>
        <begin position="418"/>
        <end position="440"/>
    </location>
</feature>
<evidence type="ECO:0000256" key="3">
    <source>
        <dbReference type="ARBA" id="ARBA00022475"/>
    </source>
</evidence>
<evidence type="ECO:0000256" key="4">
    <source>
        <dbReference type="ARBA" id="ARBA00022692"/>
    </source>
</evidence>
<sequence length="1010" mass="108153">MTILLCILFATAAVAPWTIRWLGTRGFVLLSLPLAGGAIYIGRHLAQLALSPQAEPVVEHFEWMPAVHLDVHFRLGAIESIFGTLVLTVGFLVLVYCAGYFVDPPPGKRRRIGSFSAQMVAFAASMYGLVVSDNILLMFIFWEITSVLSFLLVGFYAERSSSRRAAGQALLVTTLGGLVMLLGIILMGVTTDYWQFSTLTAPGAISDEQLYSPAVATAAVLLLIGALSKSAIAPFHFWLPGAMAAPTPVSSFLHSAAMVKAGVFLVARLAPTFGTTETWHLTIIPLGLVTMIMGGWMALRQKDLKLILAYGTVSQLGFIITVASVGTRAAMLAALALTLGHAMFKATLFMVAGAIDRLTGTRDIRKLSGLGNRAPQLLVISVLAAASMAGVPPLFGFVAKEAALDAVLSARPLHGMPAIFTTAGLVVGSILTVAYSLYLLHGAFATKPRTHVCGGGISEAVSSMQSPSAPLIGPAWILAVAGVVTGLTPQLFDGAIAPYLKVAFPEESSHSHLALWHGWTLPLALTATVLFTGWVMYWQRKLVRQLQFDQPALGSADALYDRVLGTARRLSLRVTAATQRGSLSLNEAVILLVLIILPTSALLLGERDDIRMELWDSAPQGAVALVIIIAALAATRLRNRLSGVIMVGMTGYGLSILFAMYGAPDLALTQLLVETVSMIIFVLVLRTLPAHAPKSRPRWERHRAWLAIAVGLTVPILGAFAMASRRSIPVSEDIPALAKEIGHGANTVNVLLVDIRAWDTFGEISVLVIVAVGIASLVFRTHTVYVRSKLPRGTRRDRRNARWLMSTDPSAEPEKLKYPIMVLVASRLLFPAMIIMAAYLFFAGHNAPGGGFAAGLVASLAIAMRYILGGRKELAATLPVNTEVLLGGGLLLAALSTIWPIVVGWPPLTSWYVSLGLPAIGKVNVVSPMLFDFGVFLIVVGTIVYILRSLGGRIDVETSRRAERSRSRRVSLTALGRSRGLRNRLPSGKPRKTQARASAPVAQAIKEENQ</sequence>
<evidence type="ECO:0000256" key="5">
    <source>
        <dbReference type="ARBA" id="ARBA00022989"/>
    </source>
</evidence>
<accession>A0A0K2H229</accession>
<feature type="transmembrane region" description="Helical" evidence="9">
    <location>
        <begin position="169"/>
        <end position="190"/>
    </location>
</feature>
<dbReference type="InterPro" id="IPR001750">
    <property type="entry name" value="ND/Mrp_TM"/>
</dbReference>
<dbReference type="PATRIC" id="fig|1408189.4.peg.2206"/>
<protein>
    <submittedName>
        <fullName evidence="14">Cation:proton antiporter</fullName>
    </submittedName>
</protein>
<evidence type="ECO:0000256" key="9">
    <source>
        <dbReference type="SAM" id="Phobius"/>
    </source>
</evidence>
<feature type="domain" description="Na+/H+ antiporter MnhB subunit-related protein" evidence="11">
    <location>
        <begin position="823"/>
        <end position="944"/>
    </location>
</feature>
<keyword evidence="3" id="KW-1003">Cell membrane</keyword>
<evidence type="ECO:0000256" key="6">
    <source>
        <dbReference type="ARBA" id="ARBA00023136"/>
    </source>
</evidence>
<dbReference type="PANTHER" id="PTHR43373">
    <property type="entry name" value="NA(+)/H(+) ANTIPORTER SUBUNIT"/>
    <property type="match status" value="1"/>
</dbReference>
<dbReference type="AlphaFoldDB" id="A0A0K2H229"/>
<dbReference type="Pfam" id="PF13244">
    <property type="entry name" value="MbhD"/>
    <property type="match status" value="1"/>
</dbReference>
<dbReference type="InterPro" id="IPR050616">
    <property type="entry name" value="CPA3_Na-H_Antiporter_A"/>
</dbReference>
<dbReference type="EMBL" id="CP006841">
    <property type="protein sequence ID" value="ALA68105.1"/>
    <property type="molecule type" value="Genomic_DNA"/>
</dbReference>
<dbReference type="PRINTS" id="PR01434">
    <property type="entry name" value="NADHDHGNASE5"/>
</dbReference>
<dbReference type="InterPro" id="IPR025383">
    <property type="entry name" value="MrpA_C/MbhD"/>
</dbReference>
<feature type="transmembrane region" description="Helical" evidence="9">
    <location>
        <begin position="880"/>
        <end position="905"/>
    </location>
</feature>
<dbReference type="Pfam" id="PF04039">
    <property type="entry name" value="MnhB"/>
    <property type="match status" value="1"/>
</dbReference>
<dbReference type="InterPro" id="IPR046806">
    <property type="entry name" value="MrpA_C/MbhE"/>
</dbReference>